<reference evidence="11 12" key="1">
    <citation type="submission" date="2020-08" db="EMBL/GenBank/DDBJ databases">
        <title>Plant Genome Project.</title>
        <authorList>
            <person name="Zhang R.-G."/>
        </authorList>
    </citation>
    <scope>NUCLEOTIDE SEQUENCE [LARGE SCALE GENOMIC DNA]</scope>
    <source>
        <tissue evidence="11">Rhizome</tissue>
    </source>
</reference>
<keyword evidence="6" id="KW-0521">NADP</keyword>
<evidence type="ECO:0000256" key="7">
    <source>
        <dbReference type="ARBA" id="ARBA00022958"/>
    </source>
</evidence>
<dbReference type="AlphaFoldDB" id="A0A8J5KPU3"/>
<evidence type="ECO:0000256" key="4">
    <source>
        <dbReference type="ARBA" id="ARBA00022723"/>
    </source>
</evidence>
<dbReference type="SUPFAM" id="SSF64153">
    <property type="entry name" value="YjeF N-terminal domain-like"/>
    <property type="match status" value="1"/>
</dbReference>
<evidence type="ECO:0000256" key="8">
    <source>
        <dbReference type="ARBA" id="ARBA00023027"/>
    </source>
</evidence>
<evidence type="ECO:0000256" key="2">
    <source>
        <dbReference type="ARBA" id="ARBA00000909"/>
    </source>
</evidence>
<comment type="caution">
    <text evidence="11">The sequence shown here is derived from an EMBL/GenBank/DDBJ whole genome shotgun (WGS) entry which is preliminary data.</text>
</comment>
<evidence type="ECO:0000256" key="1">
    <source>
        <dbReference type="ARBA" id="ARBA00000013"/>
    </source>
</evidence>
<comment type="catalytic activity">
    <reaction evidence="1">
        <text>(6R)-NADHX = (6S)-NADHX</text>
        <dbReference type="Rhea" id="RHEA:32215"/>
        <dbReference type="ChEBI" id="CHEBI:64074"/>
        <dbReference type="ChEBI" id="CHEBI:64075"/>
        <dbReference type="EC" id="5.1.99.6"/>
    </reaction>
</comment>
<keyword evidence="8" id="KW-0520">NAD</keyword>
<protein>
    <recommendedName>
        <fullName evidence="3">NAD(P)H-hydrate epimerase</fullName>
        <ecNumber evidence="3">5.1.99.6</ecNumber>
    </recommendedName>
</protein>
<gene>
    <name evidence="11" type="ORF">ZIOFF_056879</name>
</gene>
<dbReference type="Pfam" id="PF03853">
    <property type="entry name" value="YjeF_N"/>
    <property type="match status" value="1"/>
</dbReference>
<name>A0A8J5KPU3_ZINOF</name>
<dbReference type="InterPro" id="IPR004443">
    <property type="entry name" value="YjeF_N_dom"/>
</dbReference>
<feature type="domain" description="YjeF N-terminal" evidence="10">
    <location>
        <begin position="1"/>
        <end position="73"/>
    </location>
</feature>
<evidence type="ECO:0000313" key="11">
    <source>
        <dbReference type="EMBL" id="KAG6488121.1"/>
    </source>
</evidence>
<dbReference type="GO" id="GO:0005739">
    <property type="term" value="C:mitochondrion"/>
    <property type="evidence" value="ECO:0007669"/>
    <property type="project" value="TreeGrafter"/>
</dbReference>
<dbReference type="Proteomes" id="UP000734854">
    <property type="component" value="Unassembled WGS sequence"/>
</dbReference>
<dbReference type="GO" id="GO:0046872">
    <property type="term" value="F:metal ion binding"/>
    <property type="evidence" value="ECO:0007669"/>
    <property type="project" value="UniProtKB-KW"/>
</dbReference>
<evidence type="ECO:0000256" key="3">
    <source>
        <dbReference type="ARBA" id="ARBA00012228"/>
    </source>
</evidence>
<keyword evidence="7" id="KW-0630">Potassium</keyword>
<evidence type="ECO:0000259" key="10">
    <source>
        <dbReference type="PROSITE" id="PS51385"/>
    </source>
</evidence>
<keyword evidence="4" id="KW-0479">Metal-binding</keyword>
<keyword evidence="9" id="KW-0413">Isomerase</keyword>
<dbReference type="PANTHER" id="PTHR13232">
    <property type="entry name" value="NAD(P)H-HYDRATE EPIMERASE"/>
    <property type="match status" value="1"/>
</dbReference>
<sequence length="103" mass="11286">MLMKLNAVVVVSIDIPSGWHVEEGDITSEGREPDMLVSSTAHKLCAKKFDGPHHFLGGRFVPPSINEKENYTSPELLEDQLLADPIEQGQPSHFMIGFSIGLG</sequence>
<dbReference type="InterPro" id="IPR036652">
    <property type="entry name" value="YjeF_N_dom_sf"/>
</dbReference>
<dbReference type="Gene3D" id="3.40.50.10260">
    <property type="entry name" value="YjeF N-terminal domain"/>
    <property type="match status" value="1"/>
</dbReference>
<evidence type="ECO:0000256" key="6">
    <source>
        <dbReference type="ARBA" id="ARBA00022857"/>
    </source>
</evidence>
<organism evidence="11 12">
    <name type="scientific">Zingiber officinale</name>
    <name type="common">Ginger</name>
    <name type="synonym">Amomum zingiber</name>
    <dbReference type="NCBI Taxonomy" id="94328"/>
    <lineage>
        <taxon>Eukaryota</taxon>
        <taxon>Viridiplantae</taxon>
        <taxon>Streptophyta</taxon>
        <taxon>Embryophyta</taxon>
        <taxon>Tracheophyta</taxon>
        <taxon>Spermatophyta</taxon>
        <taxon>Magnoliopsida</taxon>
        <taxon>Liliopsida</taxon>
        <taxon>Zingiberales</taxon>
        <taxon>Zingiberaceae</taxon>
        <taxon>Zingiber</taxon>
    </lineage>
</organism>
<dbReference type="EC" id="5.1.99.6" evidence="3"/>
<dbReference type="GO" id="GO:0000166">
    <property type="term" value="F:nucleotide binding"/>
    <property type="evidence" value="ECO:0007669"/>
    <property type="project" value="UniProtKB-KW"/>
</dbReference>
<dbReference type="EMBL" id="JACMSC010000015">
    <property type="protein sequence ID" value="KAG6488121.1"/>
    <property type="molecule type" value="Genomic_DNA"/>
</dbReference>
<dbReference type="PROSITE" id="PS51385">
    <property type="entry name" value="YJEF_N"/>
    <property type="match status" value="1"/>
</dbReference>
<evidence type="ECO:0000313" key="12">
    <source>
        <dbReference type="Proteomes" id="UP000734854"/>
    </source>
</evidence>
<proteinExistence type="predicted"/>
<evidence type="ECO:0000256" key="5">
    <source>
        <dbReference type="ARBA" id="ARBA00022741"/>
    </source>
</evidence>
<dbReference type="InterPro" id="IPR032976">
    <property type="entry name" value="YJEFN_prot_NAXE-like"/>
</dbReference>
<dbReference type="GO" id="GO:0052856">
    <property type="term" value="F:NAD(P)HX epimerase activity"/>
    <property type="evidence" value="ECO:0007669"/>
    <property type="project" value="UniProtKB-EC"/>
</dbReference>
<comment type="catalytic activity">
    <reaction evidence="2">
        <text>(6R)-NADPHX = (6S)-NADPHX</text>
        <dbReference type="Rhea" id="RHEA:32227"/>
        <dbReference type="ChEBI" id="CHEBI:64076"/>
        <dbReference type="ChEBI" id="CHEBI:64077"/>
        <dbReference type="EC" id="5.1.99.6"/>
    </reaction>
</comment>
<accession>A0A8J5KPU3</accession>
<evidence type="ECO:0000256" key="9">
    <source>
        <dbReference type="ARBA" id="ARBA00023235"/>
    </source>
</evidence>
<keyword evidence="5" id="KW-0547">Nucleotide-binding</keyword>
<keyword evidence="12" id="KW-1185">Reference proteome</keyword>
<dbReference type="PANTHER" id="PTHR13232:SF10">
    <property type="entry name" value="NAD(P)H-HYDRATE EPIMERASE"/>
    <property type="match status" value="1"/>
</dbReference>